<feature type="compositionally biased region" description="Polar residues" evidence="1">
    <location>
        <begin position="1"/>
        <end position="18"/>
    </location>
</feature>
<feature type="region of interest" description="Disordered" evidence="1">
    <location>
        <begin position="1"/>
        <end position="22"/>
    </location>
</feature>
<dbReference type="STRING" id="590646.G3B9B7"/>
<keyword evidence="3" id="KW-1185">Reference proteome</keyword>
<evidence type="ECO:0000313" key="3">
    <source>
        <dbReference type="Proteomes" id="UP000000707"/>
    </source>
</evidence>
<dbReference type="Proteomes" id="UP000000707">
    <property type="component" value="Unassembled WGS sequence"/>
</dbReference>
<dbReference type="HOGENOM" id="CLU_455600_0_0_1"/>
<protein>
    <submittedName>
        <fullName evidence="2">Uncharacterized protein</fullName>
    </submittedName>
</protein>
<dbReference type="AlphaFoldDB" id="G3B9B7"/>
<evidence type="ECO:0000313" key="2">
    <source>
        <dbReference type="EMBL" id="EGV61860.1"/>
    </source>
</evidence>
<dbReference type="OrthoDB" id="299997at2759"/>
<feature type="region of interest" description="Disordered" evidence="1">
    <location>
        <begin position="107"/>
        <end position="129"/>
    </location>
</feature>
<dbReference type="eggNOG" id="ENOG502QQID">
    <property type="taxonomic scope" value="Eukaryota"/>
</dbReference>
<name>G3B9B7_CANTC</name>
<dbReference type="EMBL" id="GL996527">
    <property type="protein sequence ID" value="EGV61860.1"/>
    <property type="molecule type" value="Genomic_DNA"/>
</dbReference>
<reference evidence="2 3" key="1">
    <citation type="journal article" date="2011" name="Proc. Natl. Acad. Sci. U.S.A.">
        <title>Comparative genomics of xylose-fermenting fungi for enhanced biofuel production.</title>
        <authorList>
            <person name="Wohlbach D.J."/>
            <person name="Kuo A."/>
            <person name="Sato T.K."/>
            <person name="Potts K.M."/>
            <person name="Salamov A.A."/>
            <person name="LaButti K.M."/>
            <person name="Sun H."/>
            <person name="Clum A."/>
            <person name="Pangilinan J.L."/>
            <person name="Lindquist E.A."/>
            <person name="Lucas S."/>
            <person name="Lapidus A."/>
            <person name="Jin M."/>
            <person name="Gunawan C."/>
            <person name="Balan V."/>
            <person name="Dale B.E."/>
            <person name="Jeffries T.W."/>
            <person name="Zinkel R."/>
            <person name="Barry K.W."/>
            <person name="Grigoriev I.V."/>
            <person name="Gasch A.P."/>
        </authorList>
    </citation>
    <scope>NUCLEOTIDE SEQUENCE [LARGE SCALE GENOMIC DNA]</scope>
    <source>
        <strain evidence="3">ATCC 10573 / BCRC 21748 / CBS 615 / JCM 9827 / NBRC 10315 / NRRL Y-1498 / VKM Y-70</strain>
    </source>
</reference>
<gene>
    <name evidence="2" type="ORF">CANTEDRAFT_135789</name>
</gene>
<sequence>MLSSLVSSVAPPTSTSLPVSHRHRFKQKLTRAFSKPAPLVSDHSLLPSIFPSSLSPLSLTATPTTFFPTARRDDSIHTLKPYYSGSPHSPLSSASSFMSSAATASSATTPFTTPKKGPPVKPYSSGHLPSRPQFSRYRPGVGSSKCFICEELIYTKLADENIIELRCGDFIHEQCLNVSVECSVNKSLESSTFTVSRSRLADLILPRCRGEYCEHLGSSNRVEFLDTSLHDRLLTSAIVKSMEYDRTQLMRGSYAIRRDSAVLASFAAISSSGAMGHGAGADLEPRVGVANPGCAPVSRTSYVQSRSNYEPLPEVYFNTPRNLGPPIDFPSHLDRVESWLSYQTSVRSPSPSITESTANNDTIQMHAHKYISLEVLQDELLQHLLSNYSKITLTTLVKLGTLRLADMLQVRCLEEEDWTQATVYLFENYIVVLKSKENALVCEMANADISFENNLIRIHSHDKSIWLKSNASSILEKWTVSFSDLSFAFPPEFLTSTLHMDGSSTNTRASVLDDSVNIFFERPSSGNSSSATSIQNPMLNVGFGYSEPDYNTIKDIMSTLNVNDSLLLSGPATEADLKSDYDSDSDCDSDEEKIKGLLV</sequence>
<organism evidence="3">
    <name type="scientific">Candida tenuis (strain ATCC 10573 / BCRC 21748 / CBS 615 / JCM 9827 / NBRC 10315 / NRRL Y-1498 / VKM Y-70)</name>
    <name type="common">Yeast</name>
    <name type="synonym">Yamadazyma tenuis</name>
    <dbReference type="NCBI Taxonomy" id="590646"/>
    <lineage>
        <taxon>Eukaryota</taxon>
        <taxon>Fungi</taxon>
        <taxon>Dikarya</taxon>
        <taxon>Ascomycota</taxon>
        <taxon>Saccharomycotina</taxon>
        <taxon>Pichiomycetes</taxon>
        <taxon>Debaryomycetaceae</taxon>
        <taxon>Yamadazyma</taxon>
    </lineage>
</organism>
<proteinExistence type="predicted"/>
<accession>G3B9B7</accession>
<evidence type="ECO:0000256" key="1">
    <source>
        <dbReference type="SAM" id="MobiDB-lite"/>
    </source>
</evidence>